<evidence type="ECO:0000256" key="6">
    <source>
        <dbReference type="ARBA" id="ARBA00022559"/>
    </source>
</evidence>
<feature type="binding site" evidence="17">
    <location>
        <position position="117"/>
    </location>
    <ligand>
        <name>Ca(2+)</name>
        <dbReference type="ChEBI" id="CHEBI:29108"/>
        <label>1</label>
    </ligand>
</feature>
<dbReference type="Pfam" id="PF00141">
    <property type="entry name" value="peroxidase"/>
    <property type="match status" value="1"/>
</dbReference>
<feature type="binding site" evidence="17">
    <location>
        <position position="101"/>
    </location>
    <ligand>
        <name>Ca(2+)</name>
        <dbReference type="ChEBI" id="CHEBI:29108"/>
        <label>1</label>
    </ligand>
</feature>
<dbReference type="CDD" id="cd00693">
    <property type="entry name" value="secretory_peroxidase"/>
    <property type="match status" value="1"/>
</dbReference>
<dbReference type="SUPFAM" id="SSF48113">
    <property type="entry name" value="Heme-dependent peroxidases"/>
    <property type="match status" value="1"/>
</dbReference>
<feature type="binding site" evidence="16">
    <location>
        <position position="191"/>
    </location>
    <ligand>
        <name>substrate</name>
    </ligand>
</feature>
<dbReference type="AlphaFoldDB" id="A0AAV0S0V8"/>
<feature type="binding site" evidence="17">
    <location>
        <position position="272"/>
    </location>
    <ligand>
        <name>Ca(2+)</name>
        <dbReference type="ChEBI" id="CHEBI:29108"/>
        <label>2</label>
    </ligand>
</feature>
<evidence type="ECO:0000256" key="19">
    <source>
        <dbReference type="PIRSR" id="PIRSR600823-5"/>
    </source>
</evidence>
<dbReference type="EMBL" id="CAMGYJ010000011">
    <property type="protein sequence ID" value="CAI0625706.1"/>
    <property type="molecule type" value="Genomic_DNA"/>
</dbReference>
<dbReference type="GO" id="GO:0140825">
    <property type="term" value="F:lactoperoxidase activity"/>
    <property type="evidence" value="ECO:0007669"/>
    <property type="project" value="UniProtKB-EC"/>
</dbReference>
<dbReference type="GO" id="GO:0042744">
    <property type="term" value="P:hydrogen peroxide catabolic process"/>
    <property type="evidence" value="ECO:0007669"/>
    <property type="project" value="UniProtKB-KW"/>
</dbReference>
<evidence type="ECO:0000256" key="15">
    <source>
        <dbReference type="PIRSR" id="PIRSR600823-1"/>
    </source>
</evidence>
<feature type="domain" description="Plant heme peroxidase family profile" evidence="21">
    <location>
        <begin position="54"/>
        <end position="355"/>
    </location>
</feature>
<dbReference type="GO" id="GO:0020037">
    <property type="term" value="F:heme binding"/>
    <property type="evidence" value="ECO:0007669"/>
    <property type="project" value="UniProtKB-UniRule"/>
</dbReference>
<feature type="binding site" evidence="17">
    <location>
        <position position="99"/>
    </location>
    <ligand>
        <name>Ca(2+)</name>
        <dbReference type="ChEBI" id="CHEBI:29108"/>
        <label>1</label>
    </ligand>
</feature>
<organism evidence="22 23">
    <name type="scientific">Linum tenue</name>
    <dbReference type="NCBI Taxonomy" id="586396"/>
    <lineage>
        <taxon>Eukaryota</taxon>
        <taxon>Viridiplantae</taxon>
        <taxon>Streptophyta</taxon>
        <taxon>Embryophyta</taxon>
        <taxon>Tracheophyta</taxon>
        <taxon>Spermatophyta</taxon>
        <taxon>Magnoliopsida</taxon>
        <taxon>eudicotyledons</taxon>
        <taxon>Gunneridae</taxon>
        <taxon>Pentapetalae</taxon>
        <taxon>rosids</taxon>
        <taxon>fabids</taxon>
        <taxon>Malpighiales</taxon>
        <taxon>Linaceae</taxon>
        <taxon>Linum</taxon>
    </lineage>
</organism>
<sequence>QHNTNSFIATTDTLAAAFDHIHREMAVQTRVVSIFFIQLVLLAVSGPNRVDGAGLRTGYYDESCPDAETIALKTIRKAISKDVTVAAALLRLHFHDCFVRGCEASVLLDAAEEGDAEKDASPNFSLRGYDVIDDVKSAIETSCPGVVSCADILALAARDAVRLTGGSFWKAETGRRDGRISLSKEADENLPSSNFNIAQLKQNFASKGLTKKDLAVLSGAHTIGVTSCFVINDRLYNFTGRSDTDPALDPTFATELKKKCKPGGGGPVLELDQGSSTVSDAHFYKAVRQNRGLLTSDAALLNDHVTRAYVKRQSTSAAAGATFGRDFGKSMVKMGEIGVLTGNEGEIRKRCAFVN</sequence>
<dbReference type="InterPro" id="IPR019794">
    <property type="entry name" value="Peroxidases_AS"/>
</dbReference>
<dbReference type="GO" id="GO:0050832">
    <property type="term" value="P:defense response to fungus"/>
    <property type="evidence" value="ECO:0007669"/>
    <property type="project" value="UniProtKB-ARBA"/>
</dbReference>
<feature type="disulfide bond" evidence="19">
    <location>
        <begin position="228"/>
        <end position="260"/>
    </location>
</feature>
<feature type="binding site" evidence="17">
    <location>
        <position position="222"/>
    </location>
    <ligand>
        <name>Ca(2+)</name>
        <dbReference type="ChEBI" id="CHEBI:29108"/>
        <label>2</label>
    </ligand>
</feature>
<keyword evidence="6 20" id="KW-0575">Peroxidase</keyword>
<evidence type="ECO:0000259" key="21">
    <source>
        <dbReference type="PROSITE" id="PS50873"/>
    </source>
</evidence>
<evidence type="ECO:0000313" key="23">
    <source>
        <dbReference type="Proteomes" id="UP001154282"/>
    </source>
</evidence>
<dbReference type="InterPro" id="IPR019793">
    <property type="entry name" value="Peroxidases_heam-ligand_BS"/>
</dbReference>
<evidence type="ECO:0000256" key="7">
    <source>
        <dbReference type="ARBA" id="ARBA00022617"/>
    </source>
</evidence>
<dbReference type="GO" id="GO:0006979">
    <property type="term" value="P:response to oxidative stress"/>
    <property type="evidence" value="ECO:0007669"/>
    <property type="project" value="UniProtKB-UniRule"/>
</dbReference>
<keyword evidence="11 20" id="KW-0560">Oxidoreductase</keyword>
<keyword evidence="5 20" id="KW-0964">Secreted</keyword>
<dbReference type="InterPro" id="IPR000823">
    <property type="entry name" value="Peroxidase_pln"/>
</dbReference>
<keyword evidence="8 17" id="KW-0479">Metal-binding</keyword>
<dbReference type="GO" id="GO:0046872">
    <property type="term" value="F:metal ion binding"/>
    <property type="evidence" value="ECO:0007669"/>
    <property type="project" value="UniProtKB-UniRule"/>
</dbReference>
<dbReference type="InterPro" id="IPR002016">
    <property type="entry name" value="Haem_peroxidase"/>
</dbReference>
<comment type="cofactor">
    <cofactor evidence="17 20">
        <name>Ca(2+)</name>
        <dbReference type="ChEBI" id="CHEBI:29108"/>
    </cofactor>
    <text evidence="17 20">Binds 2 calcium ions per subunit.</text>
</comment>
<feature type="binding site" evidence="17">
    <location>
        <position position="96"/>
    </location>
    <ligand>
        <name>Ca(2+)</name>
        <dbReference type="ChEBI" id="CHEBI:29108"/>
        <label>1</label>
    </ligand>
</feature>
<feature type="binding site" evidence="17">
    <location>
        <position position="280"/>
    </location>
    <ligand>
        <name>Ca(2+)</name>
        <dbReference type="ChEBI" id="CHEBI:29108"/>
        <label>2</label>
    </ligand>
</feature>
<evidence type="ECO:0000256" key="3">
    <source>
        <dbReference type="ARBA" id="ARBA00006873"/>
    </source>
</evidence>
<keyword evidence="10 17" id="KW-0106">Calcium</keyword>
<evidence type="ECO:0000256" key="14">
    <source>
        <dbReference type="ARBA" id="ARBA00023324"/>
    </source>
</evidence>
<feature type="disulfide bond" evidence="19">
    <location>
        <begin position="97"/>
        <end position="102"/>
    </location>
</feature>
<feature type="disulfide bond" evidence="19">
    <location>
        <begin position="149"/>
        <end position="351"/>
    </location>
</feature>
<proteinExistence type="inferred from homology"/>
<evidence type="ECO:0000256" key="13">
    <source>
        <dbReference type="ARBA" id="ARBA00023157"/>
    </source>
</evidence>
<feature type="binding site" evidence="17">
    <location>
        <position position="105"/>
    </location>
    <ligand>
        <name>Ca(2+)</name>
        <dbReference type="ChEBI" id="CHEBI:29108"/>
        <label>1</label>
    </ligand>
</feature>
<dbReference type="FunFam" id="1.10.420.10:FF:000010">
    <property type="entry name" value="Peroxidase"/>
    <property type="match status" value="1"/>
</dbReference>
<comment type="similarity">
    <text evidence="20">Belongs to the peroxidase family. Classical plant (class III) peroxidase subfamily.</text>
</comment>
<feature type="site" description="Transition state stabilizer" evidence="18">
    <location>
        <position position="91"/>
    </location>
</feature>
<comment type="caution">
    <text evidence="22">The sequence shown here is derived from an EMBL/GenBank/DDBJ whole genome shotgun (WGS) entry which is preliminary data.</text>
</comment>
<feature type="binding site" description="axial binding residue" evidence="17">
    <location>
        <position position="221"/>
    </location>
    <ligand>
        <name>heme b</name>
        <dbReference type="ChEBI" id="CHEBI:60344"/>
    </ligand>
    <ligandPart>
        <name>Fe</name>
        <dbReference type="ChEBI" id="CHEBI:18248"/>
    </ligandPart>
</feature>
<evidence type="ECO:0000256" key="1">
    <source>
        <dbReference type="ARBA" id="ARBA00000189"/>
    </source>
</evidence>
<evidence type="ECO:0000256" key="5">
    <source>
        <dbReference type="ARBA" id="ARBA00022525"/>
    </source>
</evidence>
<evidence type="ECO:0000256" key="20">
    <source>
        <dbReference type="RuleBase" id="RU362060"/>
    </source>
</evidence>
<dbReference type="PRINTS" id="PR00461">
    <property type="entry name" value="PLPEROXIDASE"/>
</dbReference>
<feature type="disulfide bond" evidence="19">
    <location>
        <begin position="64"/>
        <end position="143"/>
    </location>
</feature>
<dbReference type="PROSITE" id="PS50873">
    <property type="entry name" value="PEROXIDASE_4"/>
    <property type="match status" value="1"/>
</dbReference>
<feature type="non-terminal residue" evidence="22">
    <location>
        <position position="1"/>
    </location>
</feature>
<protein>
    <recommendedName>
        <fullName evidence="4 20">Peroxidase</fullName>
        <ecNumber evidence="4 20">1.11.1.7</ecNumber>
    </recommendedName>
</protein>
<comment type="function">
    <text evidence="2">Removal of H(2)O(2), oxidation of toxic reductants, biosynthesis and degradation of lignin, suberization, auxin catabolism, response to environmental stresses such as wounding, pathogen attack and oxidative stress. These functions might be dependent on each isozyme/isoform in each plant tissue.</text>
</comment>
<keyword evidence="9" id="KW-0732">Signal</keyword>
<dbReference type="InterPro" id="IPR033905">
    <property type="entry name" value="Secretory_peroxidase"/>
</dbReference>
<evidence type="ECO:0000313" key="22">
    <source>
        <dbReference type="EMBL" id="CAI0625706.1"/>
    </source>
</evidence>
<evidence type="ECO:0000256" key="2">
    <source>
        <dbReference type="ARBA" id="ARBA00002322"/>
    </source>
</evidence>
<name>A0AAV0S0V8_9ROSI</name>
<evidence type="ECO:0000256" key="18">
    <source>
        <dbReference type="PIRSR" id="PIRSR600823-4"/>
    </source>
</evidence>
<dbReference type="PRINTS" id="PR00458">
    <property type="entry name" value="PEROXIDASE"/>
</dbReference>
<evidence type="ECO:0000256" key="9">
    <source>
        <dbReference type="ARBA" id="ARBA00022729"/>
    </source>
</evidence>
<dbReference type="InterPro" id="IPR010255">
    <property type="entry name" value="Haem_peroxidase_sf"/>
</dbReference>
<evidence type="ECO:0000256" key="16">
    <source>
        <dbReference type="PIRSR" id="PIRSR600823-2"/>
    </source>
</evidence>
<dbReference type="Proteomes" id="UP001154282">
    <property type="component" value="Unassembled WGS sequence"/>
</dbReference>
<dbReference type="GO" id="GO:0005576">
    <property type="term" value="C:extracellular region"/>
    <property type="evidence" value="ECO:0007669"/>
    <property type="project" value="UniProtKB-SubCell"/>
</dbReference>
<dbReference type="Gene3D" id="1.10.420.10">
    <property type="entry name" value="Peroxidase, domain 2"/>
    <property type="match status" value="1"/>
</dbReference>
<keyword evidence="13 19" id="KW-1015">Disulfide bond</keyword>
<keyword evidence="14 20" id="KW-0376">Hydrogen peroxide</keyword>
<evidence type="ECO:0000256" key="17">
    <source>
        <dbReference type="PIRSR" id="PIRSR600823-3"/>
    </source>
</evidence>
<feature type="active site" description="Proton acceptor" evidence="15">
    <location>
        <position position="95"/>
    </location>
</feature>
<comment type="catalytic activity">
    <reaction evidence="1 20">
        <text>2 a phenolic donor + H2O2 = 2 a phenolic radical donor + 2 H2O</text>
        <dbReference type="Rhea" id="RHEA:56136"/>
        <dbReference type="ChEBI" id="CHEBI:15377"/>
        <dbReference type="ChEBI" id="CHEBI:16240"/>
        <dbReference type="ChEBI" id="CHEBI:139520"/>
        <dbReference type="ChEBI" id="CHEBI:139521"/>
        <dbReference type="EC" id="1.11.1.7"/>
    </reaction>
</comment>
<keyword evidence="23" id="KW-1185">Reference proteome</keyword>
<dbReference type="PROSITE" id="PS00436">
    <property type="entry name" value="PEROXIDASE_2"/>
    <property type="match status" value="1"/>
</dbReference>
<keyword evidence="12 17" id="KW-0408">Iron</keyword>
<comment type="cofactor">
    <cofactor evidence="17 20">
        <name>heme b</name>
        <dbReference type="ChEBI" id="CHEBI:60344"/>
    </cofactor>
    <text evidence="17 20">Binds 1 heme b (iron(II)-protoporphyrin IX) group per subunit.</text>
</comment>
<evidence type="ECO:0000256" key="10">
    <source>
        <dbReference type="ARBA" id="ARBA00022837"/>
    </source>
</evidence>
<evidence type="ECO:0000256" key="4">
    <source>
        <dbReference type="ARBA" id="ARBA00012313"/>
    </source>
</evidence>
<dbReference type="FunFam" id="1.10.520.10:FF:000001">
    <property type="entry name" value="Peroxidase"/>
    <property type="match status" value="1"/>
</dbReference>
<evidence type="ECO:0000256" key="11">
    <source>
        <dbReference type="ARBA" id="ARBA00023002"/>
    </source>
</evidence>
<keyword evidence="7 20" id="KW-0349">Heme</keyword>
<reference evidence="22" key="1">
    <citation type="submission" date="2022-08" db="EMBL/GenBank/DDBJ databases">
        <authorList>
            <person name="Gutierrez-Valencia J."/>
        </authorList>
    </citation>
    <scope>NUCLEOTIDE SEQUENCE</scope>
</reference>
<evidence type="ECO:0000256" key="12">
    <source>
        <dbReference type="ARBA" id="ARBA00023004"/>
    </source>
</evidence>
<dbReference type="PROSITE" id="PS00435">
    <property type="entry name" value="PEROXIDASE_1"/>
    <property type="match status" value="1"/>
</dbReference>
<comment type="subcellular location">
    <subcellularLocation>
        <location evidence="20">Secreted</location>
    </subcellularLocation>
</comment>
<evidence type="ECO:0000256" key="8">
    <source>
        <dbReference type="ARBA" id="ARBA00022723"/>
    </source>
</evidence>
<comment type="similarity">
    <text evidence="3">Belongs to the peroxidase family. Ascorbate peroxidase subfamily.</text>
</comment>
<gene>
    <name evidence="22" type="ORF">LITE_LOCUS50555</name>
</gene>
<dbReference type="PANTHER" id="PTHR31235">
    <property type="entry name" value="PEROXIDASE 25-RELATED"/>
    <property type="match status" value="1"/>
</dbReference>
<dbReference type="EC" id="1.11.1.7" evidence="4 20"/>
<dbReference type="Gene3D" id="1.10.520.10">
    <property type="match status" value="1"/>
</dbReference>
<accession>A0AAV0S0V8</accession>